<reference evidence="2" key="1">
    <citation type="journal article" date="2020" name="Mol. Plant Microbe Interact.">
        <title>Genome Sequence of the Biocontrol Agent Coniothyrium minitans strain Conio (IMI 134523).</title>
        <authorList>
            <person name="Patel D."/>
            <person name="Shittu T.A."/>
            <person name="Baroncelli R."/>
            <person name="Muthumeenakshi S."/>
            <person name="Osborne T.H."/>
            <person name="Janganan T.K."/>
            <person name="Sreenivasaprasad S."/>
        </authorList>
    </citation>
    <scope>NUCLEOTIDE SEQUENCE</scope>
    <source>
        <strain evidence="2">Conio</strain>
    </source>
</reference>
<evidence type="ECO:0000313" key="3">
    <source>
        <dbReference type="Proteomes" id="UP000756921"/>
    </source>
</evidence>
<keyword evidence="3" id="KW-1185">Reference proteome</keyword>
<feature type="transmembrane region" description="Helical" evidence="1">
    <location>
        <begin position="83"/>
        <end position="102"/>
    </location>
</feature>
<dbReference type="AlphaFoldDB" id="A0A9P6GHB2"/>
<keyword evidence="1" id="KW-0472">Membrane</keyword>
<accession>A0A9P6GHB2</accession>
<keyword evidence="1" id="KW-1133">Transmembrane helix</keyword>
<comment type="caution">
    <text evidence="2">The sequence shown here is derived from an EMBL/GenBank/DDBJ whole genome shotgun (WGS) entry which is preliminary data.</text>
</comment>
<evidence type="ECO:0000313" key="2">
    <source>
        <dbReference type="EMBL" id="KAF9735103.1"/>
    </source>
</evidence>
<evidence type="ECO:0000256" key="1">
    <source>
        <dbReference type="SAM" id="Phobius"/>
    </source>
</evidence>
<proteinExistence type="predicted"/>
<sequence length="210" mass="22600">MPASSHQTSPPISYYIHVLSPNPTSPSYSSMDRSRLPSRLAILHLATRLLALLATHLLLTLALYLSTSPHTHTHTHTHPPPLLYAPLVLCLAADTAEISALITRTEDGVPRPPTWAMVVGETLVVGLSSVGWVLYKPGASFALTEEGRWGGRLWVGVAGLVGLRGVIVGIVAVDEGRVRRRARALRFGARGRGGGRSFGDFVRGMGFRGR</sequence>
<gene>
    <name evidence="2" type="ORF">PMIN01_06508</name>
</gene>
<keyword evidence="1" id="KW-0812">Transmembrane</keyword>
<organism evidence="2 3">
    <name type="scientific">Paraphaeosphaeria minitans</name>
    <dbReference type="NCBI Taxonomy" id="565426"/>
    <lineage>
        <taxon>Eukaryota</taxon>
        <taxon>Fungi</taxon>
        <taxon>Dikarya</taxon>
        <taxon>Ascomycota</taxon>
        <taxon>Pezizomycotina</taxon>
        <taxon>Dothideomycetes</taxon>
        <taxon>Pleosporomycetidae</taxon>
        <taxon>Pleosporales</taxon>
        <taxon>Massarineae</taxon>
        <taxon>Didymosphaeriaceae</taxon>
        <taxon>Paraphaeosphaeria</taxon>
    </lineage>
</organism>
<dbReference type="EMBL" id="WJXW01000006">
    <property type="protein sequence ID" value="KAF9735103.1"/>
    <property type="molecule type" value="Genomic_DNA"/>
</dbReference>
<name>A0A9P6GHB2_9PLEO</name>
<protein>
    <submittedName>
        <fullName evidence="2">Uncharacterized protein</fullName>
    </submittedName>
</protein>
<feature type="transmembrane region" description="Helical" evidence="1">
    <location>
        <begin position="114"/>
        <end position="133"/>
    </location>
</feature>
<dbReference type="Proteomes" id="UP000756921">
    <property type="component" value="Unassembled WGS sequence"/>
</dbReference>
<feature type="transmembrane region" description="Helical" evidence="1">
    <location>
        <begin position="153"/>
        <end position="173"/>
    </location>
</feature>
<feature type="transmembrane region" description="Helical" evidence="1">
    <location>
        <begin position="40"/>
        <end position="63"/>
    </location>
</feature>